<proteinExistence type="predicted"/>
<keyword evidence="2" id="KW-1185">Reference proteome</keyword>
<dbReference type="eggNOG" id="COG0523">
    <property type="taxonomic scope" value="Bacteria"/>
</dbReference>
<comment type="caution">
    <text evidence="1">The sequence shown here is derived from an EMBL/GenBank/DDBJ whole genome shotgun (WGS) entry which is preliminary data.</text>
</comment>
<dbReference type="AlphaFoldDB" id="E9SCU2"/>
<dbReference type="Gene3D" id="3.40.50.300">
    <property type="entry name" value="P-loop containing nucleotide triphosphate hydrolases"/>
    <property type="match status" value="1"/>
</dbReference>
<evidence type="ECO:0000313" key="2">
    <source>
        <dbReference type="Proteomes" id="UP000004259"/>
    </source>
</evidence>
<protein>
    <submittedName>
        <fullName evidence="1">Conserved domain protein</fullName>
    </submittedName>
</protein>
<dbReference type="EMBL" id="ADKM02000085">
    <property type="protein sequence ID" value="EGC02854.1"/>
    <property type="molecule type" value="Genomic_DNA"/>
</dbReference>
<gene>
    <name evidence="1" type="ORF">CUS_6696</name>
</gene>
<dbReference type="OrthoDB" id="9770408at2"/>
<accession>E9SCU2</accession>
<name>E9SCU2_RUMAL</name>
<sequence length="135" mass="15211">MMKKIPVYLFLGFLESGKTTLIQKTLANKRFGNGENILLLVCEEGLEEYDLSKLKQNNITLHVMEESTELEESSLLKLSDECGADRVVIEYNGMWHLNDLLMNKPENPADLPDGLCSRCFNDSHVFTKLPQSCGG</sequence>
<organism evidence="1 2">
    <name type="scientific">Ruminococcus albus 8</name>
    <dbReference type="NCBI Taxonomy" id="246199"/>
    <lineage>
        <taxon>Bacteria</taxon>
        <taxon>Bacillati</taxon>
        <taxon>Bacillota</taxon>
        <taxon>Clostridia</taxon>
        <taxon>Eubacteriales</taxon>
        <taxon>Oscillospiraceae</taxon>
        <taxon>Ruminococcus</taxon>
    </lineage>
</organism>
<dbReference type="SUPFAM" id="SSF52540">
    <property type="entry name" value="P-loop containing nucleoside triphosphate hydrolases"/>
    <property type="match status" value="1"/>
</dbReference>
<evidence type="ECO:0000313" key="1">
    <source>
        <dbReference type="EMBL" id="EGC02854.1"/>
    </source>
</evidence>
<dbReference type="RefSeq" id="WP_002849877.1">
    <property type="nucleotide sequence ID" value="NZ_ADKM02000085.1"/>
</dbReference>
<dbReference type="InterPro" id="IPR027417">
    <property type="entry name" value="P-loop_NTPase"/>
</dbReference>
<reference evidence="1 2" key="1">
    <citation type="submission" date="2011-02" db="EMBL/GenBank/DDBJ databases">
        <authorList>
            <person name="Nelson K.E."/>
            <person name="Sutton G."/>
            <person name="Torralba M."/>
            <person name="Durkin S."/>
            <person name="Harkins D."/>
            <person name="Montgomery R."/>
            <person name="Ziemer C."/>
            <person name="Klaassens E."/>
            <person name="Ocuiv P."/>
            <person name="Morrison M."/>
        </authorList>
    </citation>
    <scope>NUCLEOTIDE SEQUENCE [LARGE SCALE GENOMIC DNA]</scope>
    <source>
        <strain evidence="1 2">8</strain>
    </source>
</reference>
<dbReference type="Proteomes" id="UP000004259">
    <property type="component" value="Unassembled WGS sequence"/>
</dbReference>
<dbReference type="STRING" id="246199.CUS_6696"/>